<comment type="caution">
    <text evidence="1">The sequence shown here is derived from an EMBL/GenBank/DDBJ whole genome shotgun (WGS) entry which is preliminary data.</text>
</comment>
<evidence type="ECO:0008006" key="2">
    <source>
        <dbReference type="Google" id="ProtNLM"/>
    </source>
</evidence>
<gene>
    <name evidence="1" type="ORF">HJK60_004757</name>
</gene>
<dbReference type="Pfam" id="PF16872">
    <property type="entry name" value="putAbiC"/>
    <property type="match status" value="1"/>
</dbReference>
<dbReference type="InterPro" id="IPR031709">
    <property type="entry name" value="PutAbiC"/>
</dbReference>
<proteinExistence type="predicted"/>
<reference evidence="1" key="2">
    <citation type="submission" date="2020-03" db="EMBL/GenBank/DDBJ databases">
        <authorList>
            <consortium name="NCBI Pathogen Detection Project"/>
        </authorList>
    </citation>
    <scope>NUCLEOTIDE SEQUENCE</scope>
    <source>
        <strain evidence="1">2015EL-1673a</strain>
    </source>
</reference>
<name>A0A793CME9_ECOLX</name>
<accession>A0A793CME9</accession>
<sequence>MTPTPDDAVFTASNIINFFVALGTCTAVLVALIAKKQSSFESTFSLMLSQHNNALNDLRKKSNYSELINKMMNGLVSLKDTNTLMHNHDAVFGSYFRILYHLLKFIDENAGYHPFDLDRKKTYTSLVRAHLDNEITYLLAINCAHANSENQYHFYKTLIERYAMLEHLILDKSTLLDYTPPDLNEYQKDLRVATIVVTDDIKTIFNEIATVYYKSAFGKNPDLKNFL</sequence>
<organism evidence="1">
    <name type="scientific">Escherichia coli</name>
    <dbReference type="NCBI Taxonomy" id="562"/>
    <lineage>
        <taxon>Bacteria</taxon>
        <taxon>Pseudomonadati</taxon>
        <taxon>Pseudomonadota</taxon>
        <taxon>Gammaproteobacteria</taxon>
        <taxon>Enterobacterales</taxon>
        <taxon>Enterobacteriaceae</taxon>
        <taxon>Escherichia</taxon>
    </lineage>
</organism>
<dbReference type="EMBL" id="DABDWQ010000040">
    <property type="protein sequence ID" value="HAI2716364.1"/>
    <property type="molecule type" value="Genomic_DNA"/>
</dbReference>
<dbReference type="AlphaFoldDB" id="A0A793CME9"/>
<dbReference type="RefSeq" id="WP_001560451.1">
    <property type="nucleotide sequence ID" value="NZ_BFYC01000082.1"/>
</dbReference>
<evidence type="ECO:0000313" key="1">
    <source>
        <dbReference type="EMBL" id="HAI2716364.1"/>
    </source>
</evidence>
<reference evidence="1" key="1">
    <citation type="journal article" date="2018" name="Genome Biol.">
        <title>SKESA: strategic k-mer extension for scrupulous assemblies.</title>
        <authorList>
            <person name="Souvorov A."/>
            <person name="Agarwala R."/>
            <person name="Lipman D.J."/>
        </authorList>
    </citation>
    <scope>NUCLEOTIDE SEQUENCE</scope>
    <source>
        <strain evidence="1">2015EL-1673a</strain>
    </source>
</reference>
<protein>
    <recommendedName>
        <fullName evidence="2">Phage abortive infection protein</fullName>
    </recommendedName>
</protein>